<reference evidence="6 7" key="1">
    <citation type="submission" date="2023-08" db="EMBL/GenBank/DDBJ databases">
        <title>Whole-genome sequencing of halo(alkali)philic microorganisms from hypersaline lakes.</title>
        <authorList>
            <person name="Sorokin D.Y."/>
            <person name="Abbas B."/>
            <person name="Merkel A.Y."/>
        </authorList>
    </citation>
    <scope>NUCLEOTIDE SEQUENCE [LARGE SCALE GENOMIC DNA]</scope>
    <source>
        <strain evidence="6 7">AB-CW4</strain>
    </source>
</reference>
<keyword evidence="3" id="KW-0479">Metal-binding</keyword>
<keyword evidence="2" id="KW-0819">tRNA processing</keyword>
<evidence type="ECO:0000256" key="3">
    <source>
        <dbReference type="ARBA" id="ARBA00022723"/>
    </source>
</evidence>
<dbReference type="Gene3D" id="3.55.10.10">
    <property type="entry name" value="Archease domain"/>
    <property type="match status" value="1"/>
</dbReference>
<evidence type="ECO:0000256" key="1">
    <source>
        <dbReference type="ARBA" id="ARBA00007963"/>
    </source>
</evidence>
<accession>A0ABU0W4Z5</accession>
<gene>
    <name evidence="6" type="ORF">RBH19_04075</name>
</gene>
<dbReference type="InterPro" id="IPR036820">
    <property type="entry name" value="Archease_dom_sf"/>
</dbReference>
<dbReference type="PANTHER" id="PTHR12682">
    <property type="entry name" value="ARCHEASE"/>
    <property type="match status" value="1"/>
</dbReference>
<evidence type="ECO:0000313" key="6">
    <source>
        <dbReference type="EMBL" id="MDQ2069047.1"/>
    </source>
</evidence>
<proteinExistence type="inferred from homology"/>
<dbReference type="Proteomes" id="UP001239019">
    <property type="component" value="Unassembled WGS sequence"/>
</dbReference>
<dbReference type="Pfam" id="PF01951">
    <property type="entry name" value="Archease"/>
    <property type="match status" value="1"/>
</dbReference>
<evidence type="ECO:0000256" key="2">
    <source>
        <dbReference type="ARBA" id="ARBA00022694"/>
    </source>
</evidence>
<dbReference type="PANTHER" id="PTHR12682:SF11">
    <property type="entry name" value="PROTEIN ARCHEASE"/>
    <property type="match status" value="1"/>
</dbReference>
<dbReference type="RefSeq" id="WP_306727542.1">
    <property type="nucleotide sequence ID" value="NZ_JAVDDT010000002.1"/>
</dbReference>
<dbReference type="SUPFAM" id="SSF69819">
    <property type="entry name" value="MTH1598-like"/>
    <property type="match status" value="1"/>
</dbReference>
<sequence length="154" mass="17681">MTSHTAETNHMALPAHWEHFQHGSDMGIRGVGRNMAEAFEEAAKAMTAIICDPRRIATWRTVDVQCRNADREMLFVDWIDAVVYEMATRQMLFSQFHVEIHGDELRARLKGEPINRVRHRPAVEIKGATLTELMVRHRADCWTAQCVVEKSKTP</sequence>
<dbReference type="EMBL" id="JAVDDT010000002">
    <property type="protein sequence ID" value="MDQ2069047.1"/>
    <property type="molecule type" value="Genomic_DNA"/>
</dbReference>
<feature type="domain" description="Archease" evidence="5">
    <location>
        <begin position="17"/>
        <end position="148"/>
    </location>
</feature>
<dbReference type="InterPro" id="IPR023572">
    <property type="entry name" value="Archease_dom"/>
</dbReference>
<comment type="caution">
    <text evidence="6">The sequence shown here is derived from an EMBL/GenBank/DDBJ whole genome shotgun (WGS) entry which is preliminary data.</text>
</comment>
<name>A0ABU0W4Z5_9GAMM</name>
<keyword evidence="4" id="KW-0106">Calcium</keyword>
<protein>
    <submittedName>
        <fullName evidence="6">Archease</fullName>
    </submittedName>
</protein>
<comment type="similarity">
    <text evidence="1">Belongs to the archease family.</text>
</comment>
<evidence type="ECO:0000313" key="7">
    <source>
        <dbReference type="Proteomes" id="UP001239019"/>
    </source>
</evidence>
<keyword evidence="7" id="KW-1185">Reference proteome</keyword>
<evidence type="ECO:0000259" key="5">
    <source>
        <dbReference type="Pfam" id="PF01951"/>
    </source>
</evidence>
<organism evidence="6 7">
    <name type="scientific">Natronospira bacteriovora</name>
    <dbReference type="NCBI Taxonomy" id="3069753"/>
    <lineage>
        <taxon>Bacteria</taxon>
        <taxon>Pseudomonadati</taxon>
        <taxon>Pseudomonadota</taxon>
        <taxon>Gammaproteobacteria</taxon>
        <taxon>Natronospirales</taxon>
        <taxon>Natronospiraceae</taxon>
        <taxon>Natronospira</taxon>
    </lineage>
</organism>
<evidence type="ECO:0000256" key="4">
    <source>
        <dbReference type="ARBA" id="ARBA00022837"/>
    </source>
</evidence>
<dbReference type="InterPro" id="IPR002804">
    <property type="entry name" value="Archease"/>
</dbReference>